<dbReference type="PANTHER" id="PTHR37419:SF1">
    <property type="entry name" value="SERINE_THREONINE-PROTEIN KINASE TOXIN HIPA"/>
    <property type="match status" value="1"/>
</dbReference>
<evidence type="ECO:0000313" key="7">
    <source>
        <dbReference type="Proteomes" id="UP000032503"/>
    </source>
</evidence>
<evidence type="ECO:0000259" key="4">
    <source>
        <dbReference type="Pfam" id="PF07804"/>
    </source>
</evidence>
<name>A0ABR5CFK7_9MICO</name>
<dbReference type="Pfam" id="PF07804">
    <property type="entry name" value="HipA_C"/>
    <property type="match status" value="1"/>
</dbReference>
<sequence>MVEQALDVLLHGRRIGTAARSSARAPHHVTLAWNDDLVAGPVRLSESFALLPGTSPPTKLASNFLGGYAPEGNQRQALADDRGIAKDDLFGLLREFGGSMAGALIFQAPDEDPKYSPKYDELTETQLGRLLRKAVTESDLGTQDDSRSMIQGFQPKVLLAQLDGKTWLQPHGRAHSTHILKPQLSTKPSKLYDEFYSHQLARHMGLSSFDSAIHNAGPLKYLAIERFDRTIDNGTVSLLHQEDASQALGIDWVDADSKFQSRERPTDRARPSLGRIAELYATLSDPAALHTWIRQLTYRVLVGDNDGHAKNYGILHLDGVDTVTDVYDAVPNLYQEGRIEWNMAFSIDGQFDHRRMSLDRLVAEVDGWGAIARSDAEKLVMGTVRQFIAALEAIPAPAEASKGMRAALEWNTERLIDGKEISERRS</sequence>
<dbReference type="PANTHER" id="PTHR37419">
    <property type="entry name" value="SERINE/THREONINE-PROTEIN KINASE TOXIN HIPA"/>
    <property type="match status" value="1"/>
</dbReference>
<proteinExistence type="inferred from homology"/>
<accession>A0ABR5CFK7</accession>
<dbReference type="InterPro" id="IPR017508">
    <property type="entry name" value="HipA_N1"/>
</dbReference>
<protein>
    <recommendedName>
        <fullName evidence="8">Serine/threonine-protein kinase HipA</fullName>
    </recommendedName>
</protein>
<dbReference type="InterPro" id="IPR012893">
    <property type="entry name" value="HipA-like_C"/>
</dbReference>
<evidence type="ECO:0000259" key="5">
    <source>
        <dbReference type="Pfam" id="PF13657"/>
    </source>
</evidence>
<dbReference type="Pfam" id="PF13657">
    <property type="entry name" value="Couple_hipA"/>
    <property type="match status" value="1"/>
</dbReference>
<dbReference type="RefSeq" id="WP_044440701.1">
    <property type="nucleotide sequence ID" value="NZ_JYFC01000003.1"/>
</dbReference>
<keyword evidence="7" id="KW-1185">Reference proteome</keyword>
<evidence type="ECO:0000256" key="1">
    <source>
        <dbReference type="ARBA" id="ARBA00010164"/>
    </source>
</evidence>
<gene>
    <name evidence="6" type="ORF">TZ00_07910</name>
</gene>
<keyword evidence="2" id="KW-0808">Transferase</keyword>
<feature type="domain" description="HipA N-terminal subdomain 1" evidence="5">
    <location>
        <begin position="6"/>
        <end position="106"/>
    </location>
</feature>
<evidence type="ECO:0000256" key="3">
    <source>
        <dbReference type="ARBA" id="ARBA00022777"/>
    </source>
</evidence>
<dbReference type="InterPro" id="IPR052028">
    <property type="entry name" value="HipA_Ser/Thr_kinase"/>
</dbReference>
<feature type="domain" description="HipA-like C-terminal" evidence="4">
    <location>
        <begin position="150"/>
        <end position="386"/>
    </location>
</feature>
<dbReference type="EMBL" id="JYFC01000003">
    <property type="protein sequence ID" value="KJC64366.1"/>
    <property type="molecule type" value="Genomic_DNA"/>
</dbReference>
<comment type="similarity">
    <text evidence="1">Belongs to the HipA Ser/Thr kinase family.</text>
</comment>
<evidence type="ECO:0008006" key="8">
    <source>
        <dbReference type="Google" id="ProtNLM"/>
    </source>
</evidence>
<reference evidence="6 7" key="1">
    <citation type="journal article" date="2001" name="Int. J. Syst. Evol. Microbiol.">
        <title>Agreia bicolorata gen. nov., sp. nov., to accommodate actinobacteria isolated from narrow reed grass infected by the nematode Heteroanguina graminophila.</title>
        <authorList>
            <person name="Evtushenko L.I."/>
            <person name="Dorofeeva L.V."/>
            <person name="Dobrovolskaya T.G."/>
            <person name="Streshinskaya G.M."/>
            <person name="Subbotin S.A."/>
            <person name="Tiedje J.M."/>
        </authorList>
    </citation>
    <scope>NUCLEOTIDE SEQUENCE [LARGE SCALE GENOMIC DNA]</scope>
    <source>
        <strain evidence="6 7">VKM Ac-1804</strain>
    </source>
</reference>
<dbReference type="Proteomes" id="UP000032503">
    <property type="component" value="Unassembled WGS sequence"/>
</dbReference>
<comment type="caution">
    <text evidence="6">The sequence shown here is derived from an EMBL/GenBank/DDBJ whole genome shotgun (WGS) entry which is preliminary data.</text>
</comment>
<keyword evidence="3" id="KW-0418">Kinase</keyword>
<evidence type="ECO:0000256" key="2">
    <source>
        <dbReference type="ARBA" id="ARBA00022679"/>
    </source>
</evidence>
<organism evidence="6 7">
    <name type="scientific">Agreia bicolorata</name>
    <dbReference type="NCBI Taxonomy" id="110935"/>
    <lineage>
        <taxon>Bacteria</taxon>
        <taxon>Bacillati</taxon>
        <taxon>Actinomycetota</taxon>
        <taxon>Actinomycetes</taxon>
        <taxon>Micrococcales</taxon>
        <taxon>Microbacteriaceae</taxon>
        <taxon>Agreia</taxon>
    </lineage>
</organism>
<dbReference type="NCBIfam" id="TIGR03071">
    <property type="entry name" value="couple_hipA"/>
    <property type="match status" value="1"/>
</dbReference>
<evidence type="ECO:0000313" key="6">
    <source>
        <dbReference type="EMBL" id="KJC64366.1"/>
    </source>
</evidence>